<dbReference type="EMBL" id="BMAU01021101">
    <property type="protein sequence ID" value="GFX90562.1"/>
    <property type="molecule type" value="Genomic_DNA"/>
</dbReference>
<dbReference type="Proteomes" id="UP000887159">
    <property type="component" value="Unassembled WGS sequence"/>
</dbReference>
<gene>
    <name evidence="1" type="ORF">TNCV_4335651</name>
</gene>
<protein>
    <submittedName>
        <fullName evidence="1">Uncharacterized protein</fullName>
    </submittedName>
</protein>
<sequence length="144" mass="16357">MVYLAKACKDDLKILATELGLEIGETMRVIDFKNLILTSKDYDEQFTKTLLETIIETRVHAERDENDYKRKQKGLILELERILWKRGGGSVTQSPLKSHKLPFINGTYGEISCILPHEGGVTSLLSPSYQMCNADLTITRKKLI</sequence>
<evidence type="ECO:0000313" key="1">
    <source>
        <dbReference type="EMBL" id="GFX90562.1"/>
    </source>
</evidence>
<proteinExistence type="predicted"/>
<name>A0A8X6RDI2_TRICX</name>
<keyword evidence="2" id="KW-1185">Reference proteome</keyword>
<dbReference type="AlphaFoldDB" id="A0A8X6RDI2"/>
<evidence type="ECO:0000313" key="2">
    <source>
        <dbReference type="Proteomes" id="UP000887159"/>
    </source>
</evidence>
<organism evidence="1 2">
    <name type="scientific">Trichonephila clavipes</name>
    <name type="common">Golden silk orbweaver</name>
    <name type="synonym">Nephila clavipes</name>
    <dbReference type="NCBI Taxonomy" id="2585209"/>
    <lineage>
        <taxon>Eukaryota</taxon>
        <taxon>Metazoa</taxon>
        <taxon>Ecdysozoa</taxon>
        <taxon>Arthropoda</taxon>
        <taxon>Chelicerata</taxon>
        <taxon>Arachnida</taxon>
        <taxon>Araneae</taxon>
        <taxon>Araneomorphae</taxon>
        <taxon>Entelegynae</taxon>
        <taxon>Araneoidea</taxon>
        <taxon>Nephilidae</taxon>
        <taxon>Trichonephila</taxon>
    </lineage>
</organism>
<reference evidence="1" key="1">
    <citation type="submission" date="2020-08" db="EMBL/GenBank/DDBJ databases">
        <title>Multicomponent nature underlies the extraordinary mechanical properties of spider dragline silk.</title>
        <authorList>
            <person name="Kono N."/>
            <person name="Nakamura H."/>
            <person name="Mori M."/>
            <person name="Yoshida Y."/>
            <person name="Ohtoshi R."/>
            <person name="Malay A.D."/>
            <person name="Moran D.A.P."/>
            <person name="Tomita M."/>
            <person name="Numata K."/>
            <person name="Arakawa K."/>
        </authorList>
    </citation>
    <scope>NUCLEOTIDE SEQUENCE</scope>
</reference>
<comment type="caution">
    <text evidence="1">The sequence shown here is derived from an EMBL/GenBank/DDBJ whole genome shotgun (WGS) entry which is preliminary data.</text>
</comment>
<accession>A0A8X6RDI2</accession>